<evidence type="ECO:0000313" key="3">
    <source>
        <dbReference type="Proteomes" id="UP000195221"/>
    </source>
</evidence>
<protein>
    <submittedName>
        <fullName evidence="2">Uncharacterized protein</fullName>
    </submittedName>
</protein>
<accession>A0A242MDK3</accession>
<feature type="region of interest" description="Disordered" evidence="1">
    <location>
        <begin position="1"/>
        <end position="34"/>
    </location>
</feature>
<sequence length="64" mass="6912">MSRPQARGWSGSTLPGEARPPENGRSARRTGMAAKQAAGRACKACRREAGRGAMFHLYAPFFFA</sequence>
<dbReference type="AlphaFoldDB" id="A0A242MDK3"/>
<evidence type="ECO:0000256" key="1">
    <source>
        <dbReference type="SAM" id="MobiDB-lite"/>
    </source>
</evidence>
<dbReference type="EMBL" id="NBTZ01000115">
    <property type="protein sequence ID" value="OTP69365.1"/>
    <property type="molecule type" value="Genomic_DNA"/>
</dbReference>
<comment type="caution">
    <text evidence="2">The sequence shown here is derived from an EMBL/GenBank/DDBJ whole genome shotgun (WGS) entry which is preliminary data.</text>
</comment>
<organism evidence="2 3">
    <name type="scientific">Caballeronia sordidicola</name>
    <name type="common">Burkholderia sordidicola</name>
    <dbReference type="NCBI Taxonomy" id="196367"/>
    <lineage>
        <taxon>Bacteria</taxon>
        <taxon>Pseudomonadati</taxon>
        <taxon>Pseudomonadota</taxon>
        <taxon>Betaproteobacteria</taxon>
        <taxon>Burkholderiales</taxon>
        <taxon>Burkholderiaceae</taxon>
        <taxon>Caballeronia</taxon>
    </lineage>
</organism>
<proteinExistence type="predicted"/>
<name>A0A242MDK3_CABSO</name>
<gene>
    <name evidence="2" type="ORF">PAMC26577_30470</name>
</gene>
<evidence type="ECO:0000313" key="2">
    <source>
        <dbReference type="EMBL" id="OTP69365.1"/>
    </source>
</evidence>
<reference evidence="2 3" key="1">
    <citation type="submission" date="2017-03" db="EMBL/GenBank/DDBJ databases">
        <title>Genome analysis of strain PAMC 26577.</title>
        <authorList>
            <person name="Oh H.-M."/>
            <person name="Yang J.-A."/>
        </authorList>
    </citation>
    <scope>NUCLEOTIDE SEQUENCE [LARGE SCALE GENOMIC DNA]</scope>
    <source>
        <strain evidence="2 3">PAMC 26577</strain>
    </source>
</reference>
<dbReference type="Proteomes" id="UP000195221">
    <property type="component" value="Unassembled WGS sequence"/>
</dbReference>